<dbReference type="AlphaFoldDB" id="A0ABD3TBV2"/>
<dbReference type="SMART" id="SM00512">
    <property type="entry name" value="Skp1"/>
    <property type="match status" value="1"/>
</dbReference>
<evidence type="ECO:0000256" key="4">
    <source>
        <dbReference type="PIRNR" id="PIRNR028729"/>
    </source>
</evidence>
<dbReference type="InterPro" id="IPR001232">
    <property type="entry name" value="SKP1-like"/>
</dbReference>
<dbReference type="GO" id="GO:0016567">
    <property type="term" value="P:protein ubiquitination"/>
    <property type="evidence" value="ECO:0007669"/>
    <property type="project" value="UniProtKB-UniRule"/>
</dbReference>
<evidence type="ECO:0000256" key="3">
    <source>
        <dbReference type="ARBA" id="ARBA00022786"/>
    </source>
</evidence>
<keyword evidence="3 4" id="KW-0833">Ubl conjugation pathway</keyword>
<evidence type="ECO:0000313" key="8">
    <source>
        <dbReference type="Proteomes" id="UP001634393"/>
    </source>
</evidence>
<feature type="domain" description="SKP1 component POZ" evidence="6">
    <location>
        <begin position="6"/>
        <end position="64"/>
    </location>
</feature>
<sequence>MAEENTITLKSSDGQEFLISKKAAILSEKIKAMVEEHDSSSVFPLTDVNSKTLADVITFLNKHVECGDDDDKKKSCNDEFIAGKEFNDLFNLADAAIYLDVKSLLDLITGKMADMIKDKSVKWMRKNFNLQNDFSPEEEEKIRKEYAWAHEGVEED</sequence>
<dbReference type="Proteomes" id="UP001634393">
    <property type="component" value="Unassembled WGS sequence"/>
</dbReference>
<gene>
    <name evidence="7" type="ORF">ACJIZ3_009210</name>
</gene>
<protein>
    <recommendedName>
        <fullName evidence="4">SKP1-like protein</fullName>
    </recommendedName>
</protein>
<reference evidence="7 8" key="1">
    <citation type="submission" date="2024-12" db="EMBL/GenBank/DDBJ databases">
        <title>The unique morphological basis and parallel evolutionary history of personate flowers in Penstemon.</title>
        <authorList>
            <person name="Depatie T.H."/>
            <person name="Wessinger C.A."/>
        </authorList>
    </citation>
    <scope>NUCLEOTIDE SEQUENCE [LARGE SCALE GENOMIC DNA]</scope>
    <source>
        <strain evidence="7">WTNN_2</strain>
        <tissue evidence="7">Leaf</tissue>
    </source>
</reference>
<keyword evidence="8" id="KW-1185">Reference proteome</keyword>
<dbReference type="InterPro" id="IPR036296">
    <property type="entry name" value="SKP1-like_dim_sf"/>
</dbReference>
<evidence type="ECO:0000259" key="6">
    <source>
        <dbReference type="Pfam" id="PF03931"/>
    </source>
</evidence>
<accession>A0ABD3TBV2</accession>
<evidence type="ECO:0000256" key="1">
    <source>
        <dbReference type="ARBA" id="ARBA00004906"/>
    </source>
</evidence>
<comment type="pathway">
    <text evidence="1 4">Protein modification; protein ubiquitination.</text>
</comment>
<dbReference type="Pfam" id="PF01466">
    <property type="entry name" value="Skp1"/>
    <property type="match status" value="1"/>
</dbReference>
<name>A0ABD3TBV2_9LAMI</name>
<dbReference type="InterPro" id="IPR016073">
    <property type="entry name" value="Skp1_comp_POZ"/>
</dbReference>
<dbReference type="PANTHER" id="PTHR11165">
    <property type="entry name" value="SKP1"/>
    <property type="match status" value="1"/>
</dbReference>
<feature type="domain" description="SKP1 component dimerisation" evidence="5">
    <location>
        <begin position="102"/>
        <end position="149"/>
    </location>
</feature>
<comment type="similarity">
    <text evidence="2 4">Belongs to the SKP1 family.</text>
</comment>
<proteinExistence type="inferred from homology"/>
<evidence type="ECO:0000259" key="5">
    <source>
        <dbReference type="Pfam" id="PF01466"/>
    </source>
</evidence>
<dbReference type="GO" id="GO:0009867">
    <property type="term" value="P:jasmonic acid mediated signaling pathway"/>
    <property type="evidence" value="ECO:0007669"/>
    <property type="project" value="UniProtKB-ARBA"/>
</dbReference>
<dbReference type="PIRSF" id="PIRSF028729">
    <property type="entry name" value="E3_ubiquit_lig_SCF_Skp"/>
    <property type="match status" value="1"/>
</dbReference>
<dbReference type="InterPro" id="IPR011333">
    <property type="entry name" value="SKP1/BTB/POZ_sf"/>
</dbReference>
<dbReference type="InterPro" id="IPR016072">
    <property type="entry name" value="Skp1_comp_dimer"/>
</dbReference>
<dbReference type="Pfam" id="PF03931">
    <property type="entry name" value="Skp1_POZ"/>
    <property type="match status" value="1"/>
</dbReference>
<dbReference type="EMBL" id="JBJXBP010000004">
    <property type="protein sequence ID" value="KAL3834474.1"/>
    <property type="molecule type" value="Genomic_DNA"/>
</dbReference>
<dbReference type="SUPFAM" id="SSF81382">
    <property type="entry name" value="Skp1 dimerisation domain-like"/>
    <property type="match status" value="1"/>
</dbReference>
<dbReference type="SUPFAM" id="SSF54695">
    <property type="entry name" value="POZ domain"/>
    <property type="match status" value="1"/>
</dbReference>
<evidence type="ECO:0000313" key="7">
    <source>
        <dbReference type="EMBL" id="KAL3834474.1"/>
    </source>
</evidence>
<organism evidence="7 8">
    <name type="scientific">Penstemon smallii</name>
    <dbReference type="NCBI Taxonomy" id="265156"/>
    <lineage>
        <taxon>Eukaryota</taxon>
        <taxon>Viridiplantae</taxon>
        <taxon>Streptophyta</taxon>
        <taxon>Embryophyta</taxon>
        <taxon>Tracheophyta</taxon>
        <taxon>Spermatophyta</taxon>
        <taxon>Magnoliopsida</taxon>
        <taxon>eudicotyledons</taxon>
        <taxon>Gunneridae</taxon>
        <taxon>Pentapetalae</taxon>
        <taxon>asterids</taxon>
        <taxon>lamiids</taxon>
        <taxon>Lamiales</taxon>
        <taxon>Plantaginaceae</taxon>
        <taxon>Cheloneae</taxon>
        <taxon>Penstemon</taxon>
    </lineage>
</organism>
<comment type="function">
    <text evidence="4">Involved in ubiquitination and subsequent proteasomal degradation of target proteins. Together with CUL1, RBX1 and a F-box protein, it forms a SCF E3 ubiquitin ligase complex. The functional specificity of this complex depends on the type of F-box protein. In the SCF complex, it serves as an adapter that links the F-box protein to CUL1.</text>
</comment>
<dbReference type="Gene3D" id="3.30.710.10">
    <property type="entry name" value="Potassium Channel Kv1.1, Chain A"/>
    <property type="match status" value="1"/>
</dbReference>
<comment type="caution">
    <text evidence="7">The sequence shown here is derived from an EMBL/GenBank/DDBJ whole genome shotgun (WGS) entry which is preliminary data.</text>
</comment>
<evidence type="ECO:0000256" key="2">
    <source>
        <dbReference type="ARBA" id="ARBA00009993"/>
    </source>
</evidence>
<comment type="subunit">
    <text evidence="4">Part of a SCF (SKP1-cullin-F-box) protein ligase complex.</text>
</comment>
<dbReference type="InterPro" id="IPR016897">
    <property type="entry name" value="SKP1"/>
</dbReference>